<feature type="region of interest" description="Disordered" evidence="1">
    <location>
        <begin position="1227"/>
        <end position="1328"/>
    </location>
</feature>
<dbReference type="PANTHER" id="PTHR23184">
    <property type="entry name" value="TETRATRICOPEPTIDE REPEAT PROTEIN 14"/>
    <property type="match status" value="1"/>
</dbReference>
<organism evidence="3 4">
    <name type="scientific">Thalassiosira pseudonana</name>
    <name type="common">Marine diatom</name>
    <name type="synonym">Cyclotella nana</name>
    <dbReference type="NCBI Taxonomy" id="35128"/>
    <lineage>
        <taxon>Eukaryota</taxon>
        <taxon>Sar</taxon>
        <taxon>Stramenopiles</taxon>
        <taxon>Ochrophyta</taxon>
        <taxon>Bacillariophyta</taxon>
        <taxon>Coscinodiscophyceae</taxon>
        <taxon>Thalassiosirophycidae</taxon>
        <taxon>Thalassiosirales</taxon>
        <taxon>Thalassiosiraceae</taxon>
        <taxon>Thalassiosira</taxon>
    </lineage>
</organism>
<dbReference type="InterPro" id="IPR039190">
    <property type="entry name" value="TTC14"/>
</dbReference>
<dbReference type="KEGG" id="tps:THAPSDRAFT_24079"/>
<feature type="compositionally biased region" description="Polar residues" evidence="1">
    <location>
        <begin position="1059"/>
        <end position="1091"/>
    </location>
</feature>
<sequence>MYRRRASESSSTSTATAILLPLLSSTLLQQQRSPSMFATAQSLQGFIYWDSNADGIFTHNVLDEESGVYKQELENGVVDVRVGVRRCGDGGGGGEVASAISTFTPTLIQCSLGDCKIEGHSPIYPGGGYWRVDLGEGRRELGILDHLGEVDTNNNNYYYGGDRKLQDSNAVEGCFIKDSNLSNINSSGRDASGAGCYLVVSSPKDYEITSSFPLPSDWNSKEGTRDEETFHWMPFQDMDSTSSTTNATAGGGSNGGVDLENVVNRGYQARTAECFGYHAEKREWYVWNTDGSAATDVATSSGGGGDGGTEATPIAVPNDYLYSYDSYLDSQPSYDHTLSITPLGMLENSWPLPLRVKSDLVLGLRFDEDPLDNTGRGEEDFVWLNDRIFEDRDSSSEESGGGGGGTTKEKGVPRFQFLPTSMSNAVSSSTFVDDQNSTATLSSYSSSSTVAEELYTHTNTYGILPSPSNLQNVLETFLTEMVVKANQKKGNEMQFVNVDVVEEWSMVKVLDKKVNIMGRGLRGALLDSTLFEVLPTSSSDELDGTASNHLRGGNLISKHQHQRRTEKMIKPHLVFELQAIAKYNARTTNLQTALSTTKNFGTLLSNTINRSREDLIAKIRQRSGYRGLECNPKSSGAQEDEDDGLVSSIPIAIGDGGSVEDDVIEIDLGVVNRFDCDQLLPLYYYDLEGLAARVESNSNRGELAKAVQLLSTEDGFYDGESLYAEQEGNSPGGGGAPTVVIAVVGVVCALLFTGGGWVVYERRRRKRVREKKRLERALLREMRKLDSENGESKREKKQRKHKKNKVVVAESESEEDKTKNVESKVAKQQTPKNEVNNLASDDDNNSSFGEEAADNSDDDDSELDRLFAPKDSTSETEIDNHDTSKKSGLDHSEDPKQSTKVSTKKSLQKRINGLASSFRRSDQKLAELQVEKVENNVSDLENDAEVEKKRRDAKEKKAGLEDVGKTATKPATRKGLGGSIPTRKKMATAMMSFRASVAKLTVGDLELSSSDDSSSDDSSSDSDSDSSSSSSSSEDEGMKKKYAPKRKTPTDIKLKSVVPSEQSLSRMVSSGHESMENSFHGNISRHNSQPGHNIHGKEKAYSRRGTDPLSDRQIPRRDGNERQVNPELHSEVSKTADYLPKDLGKAKAKKKQTRPSSEDERNARDAKKRPRRHPTASVSRKKDKDEKTVRIHGNDNPRSNSFKKLHLLKSSLTSSLKGKKLSNTAASALDDTDLPHSTGHSGVSHSHDDRRSKKARSVKSSRSQPEGSTKKASRTSKAGSSREKSNKSKSNHKSKTGNDSADPAKKSRRKTSSRKTDRMTEAAMGEAK</sequence>
<dbReference type="PANTHER" id="PTHR23184:SF9">
    <property type="entry name" value="TETRATRICOPEPTIDE REPEAT PROTEIN 14"/>
    <property type="match status" value="1"/>
</dbReference>
<feature type="region of interest" description="Disordered" evidence="1">
    <location>
        <begin position="786"/>
        <end position="908"/>
    </location>
</feature>
<evidence type="ECO:0000313" key="4">
    <source>
        <dbReference type="Proteomes" id="UP000001449"/>
    </source>
</evidence>
<feature type="compositionally biased region" description="Basic residues" evidence="1">
    <location>
        <begin position="795"/>
        <end position="805"/>
    </location>
</feature>
<feature type="compositionally biased region" description="Basic and acidic residues" evidence="1">
    <location>
        <begin position="1156"/>
        <end position="1165"/>
    </location>
</feature>
<feature type="compositionally biased region" description="Basic and acidic residues" evidence="1">
    <location>
        <begin position="1095"/>
        <end position="1121"/>
    </location>
</feature>
<evidence type="ECO:0000256" key="1">
    <source>
        <dbReference type="SAM" id="MobiDB-lite"/>
    </source>
</evidence>
<feature type="compositionally biased region" description="Basic and acidic residues" evidence="1">
    <location>
        <begin position="878"/>
        <end position="897"/>
    </location>
</feature>
<keyword evidence="2" id="KW-1133">Transmembrane helix</keyword>
<feature type="compositionally biased region" description="Acidic residues" evidence="1">
    <location>
        <begin position="851"/>
        <end position="862"/>
    </location>
</feature>
<feature type="region of interest" description="Disordered" evidence="1">
    <location>
        <begin position="236"/>
        <end position="255"/>
    </location>
</feature>
<feature type="region of interest" description="Disordered" evidence="1">
    <location>
        <begin position="392"/>
        <end position="412"/>
    </location>
</feature>
<dbReference type="GeneID" id="7446981"/>
<feature type="region of interest" description="Disordered" evidence="1">
    <location>
        <begin position="1005"/>
        <end position="1206"/>
    </location>
</feature>
<gene>
    <name evidence="3" type="ORF">THAPSDRAFT_24079</name>
</gene>
<reference evidence="3 4" key="2">
    <citation type="journal article" date="2008" name="Nature">
        <title>The Phaeodactylum genome reveals the evolutionary history of diatom genomes.</title>
        <authorList>
            <person name="Bowler C."/>
            <person name="Allen A.E."/>
            <person name="Badger J.H."/>
            <person name="Grimwood J."/>
            <person name="Jabbari K."/>
            <person name="Kuo A."/>
            <person name="Maheswari U."/>
            <person name="Martens C."/>
            <person name="Maumus F."/>
            <person name="Otillar R.P."/>
            <person name="Rayko E."/>
            <person name="Salamov A."/>
            <person name="Vandepoele K."/>
            <person name="Beszteri B."/>
            <person name="Gruber A."/>
            <person name="Heijde M."/>
            <person name="Katinka M."/>
            <person name="Mock T."/>
            <person name="Valentin K."/>
            <person name="Verret F."/>
            <person name="Berges J.A."/>
            <person name="Brownlee C."/>
            <person name="Cadoret J.P."/>
            <person name="Chiovitti A."/>
            <person name="Choi C.J."/>
            <person name="Coesel S."/>
            <person name="De Martino A."/>
            <person name="Detter J.C."/>
            <person name="Durkin C."/>
            <person name="Falciatore A."/>
            <person name="Fournet J."/>
            <person name="Haruta M."/>
            <person name="Huysman M.J."/>
            <person name="Jenkins B.D."/>
            <person name="Jiroutova K."/>
            <person name="Jorgensen R.E."/>
            <person name="Joubert Y."/>
            <person name="Kaplan A."/>
            <person name="Kroger N."/>
            <person name="Kroth P.G."/>
            <person name="La Roche J."/>
            <person name="Lindquist E."/>
            <person name="Lommer M."/>
            <person name="Martin-Jezequel V."/>
            <person name="Lopez P.J."/>
            <person name="Lucas S."/>
            <person name="Mangogna M."/>
            <person name="McGinnis K."/>
            <person name="Medlin L.K."/>
            <person name="Montsant A."/>
            <person name="Oudot-Le Secq M.P."/>
            <person name="Napoli C."/>
            <person name="Obornik M."/>
            <person name="Parker M.S."/>
            <person name="Petit J.L."/>
            <person name="Porcel B.M."/>
            <person name="Poulsen N."/>
            <person name="Robison M."/>
            <person name="Rychlewski L."/>
            <person name="Rynearson T.A."/>
            <person name="Schmutz J."/>
            <person name="Shapiro H."/>
            <person name="Siaut M."/>
            <person name="Stanley M."/>
            <person name="Sussman M.R."/>
            <person name="Taylor A.R."/>
            <person name="Vardi A."/>
            <person name="von Dassow P."/>
            <person name="Vyverman W."/>
            <person name="Willis A."/>
            <person name="Wyrwicz L.S."/>
            <person name="Rokhsar D.S."/>
            <person name="Weissenbach J."/>
            <person name="Armbrust E.V."/>
            <person name="Green B.R."/>
            <person name="Van de Peer Y."/>
            <person name="Grigoriev I.V."/>
        </authorList>
    </citation>
    <scope>NUCLEOTIDE SEQUENCE [LARGE SCALE GENOMIC DNA]</scope>
    <source>
        <strain evidence="3 4">CCMP1335</strain>
    </source>
</reference>
<feature type="compositionally biased region" description="Acidic residues" evidence="1">
    <location>
        <begin position="1013"/>
        <end position="1024"/>
    </location>
</feature>
<reference evidence="3 4" key="1">
    <citation type="journal article" date="2004" name="Science">
        <title>The genome of the diatom Thalassiosira pseudonana: ecology, evolution, and metabolism.</title>
        <authorList>
            <person name="Armbrust E.V."/>
            <person name="Berges J.A."/>
            <person name="Bowler C."/>
            <person name="Green B.R."/>
            <person name="Martinez D."/>
            <person name="Putnam N.H."/>
            <person name="Zhou S."/>
            <person name="Allen A.E."/>
            <person name="Apt K.E."/>
            <person name="Bechner M."/>
            <person name="Brzezinski M.A."/>
            <person name="Chaal B.K."/>
            <person name="Chiovitti A."/>
            <person name="Davis A.K."/>
            <person name="Demarest M.S."/>
            <person name="Detter J.C."/>
            <person name="Glavina T."/>
            <person name="Goodstein D."/>
            <person name="Hadi M.Z."/>
            <person name="Hellsten U."/>
            <person name="Hildebrand M."/>
            <person name="Jenkins B.D."/>
            <person name="Jurka J."/>
            <person name="Kapitonov V.V."/>
            <person name="Kroger N."/>
            <person name="Lau W.W."/>
            <person name="Lane T.W."/>
            <person name="Larimer F.W."/>
            <person name="Lippmeier J.C."/>
            <person name="Lucas S."/>
            <person name="Medina M."/>
            <person name="Montsant A."/>
            <person name="Obornik M."/>
            <person name="Parker M.S."/>
            <person name="Palenik B."/>
            <person name="Pazour G.J."/>
            <person name="Richardson P.M."/>
            <person name="Rynearson T.A."/>
            <person name="Saito M.A."/>
            <person name="Schwartz D.C."/>
            <person name="Thamatrakoln K."/>
            <person name="Valentin K."/>
            <person name="Vardi A."/>
            <person name="Wilkerson F.P."/>
            <person name="Rokhsar D.S."/>
        </authorList>
    </citation>
    <scope>NUCLEOTIDE SEQUENCE [LARGE SCALE GENOMIC DNA]</scope>
    <source>
        <strain evidence="3 4">CCMP1335</strain>
    </source>
</reference>
<protein>
    <submittedName>
        <fullName evidence="3">Uncharacterized protein</fullName>
    </submittedName>
</protein>
<dbReference type="PaxDb" id="35128-Thaps24079"/>
<feature type="transmembrane region" description="Helical" evidence="2">
    <location>
        <begin position="739"/>
        <end position="760"/>
    </location>
</feature>
<accession>B8C8P5</accession>
<evidence type="ECO:0000256" key="2">
    <source>
        <dbReference type="SAM" id="Phobius"/>
    </source>
</evidence>
<keyword evidence="2" id="KW-0472">Membrane</keyword>
<feature type="compositionally biased region" description="Basic and acidic residues" evidence="1">
    <location>
        <begin position="816"/>
        <end position="825"/>
    </location>
</feature>
<dbReference type="HOGENOM" id="CLU_259329_0_0_1"/>
<dbReference type="Proteomes" id="UP000001449">
    <property type="component" value="Chromosome 9"/>
</dbReference>
<feature type="compositionally biased region" description="Basic and acidic residues" evidence="1">
    <location>
        <begin position="1180"/>
        <end position="1195"/>
    </location>
</feature>
<evidence type="ECO:0000313" key="3">
    <source>
        <dbReference type="EMBL" id="EED90324.1"/>
    </source>
</evidence>
<dbReference type="EMBL" id="CM000645">
    <property type="protein sequence ID" value="EED90324.1"/>
    <property type="molecule type" value="Genomic_DNA"/>
</dbReference>
<feature type="region of interest" description="Disordered" evidence="1">
    <location>
        <begin position="932"/>
        <end position="983"/>
    </location>
</feature>
<proteinExistence type="predicted"/>
<keyword evidence="4" id="KW-1185">Reference proteome</keyword>
<keyword evidence="2" id="KW-0812">Transmembrane</keyword>
<name>B8C8P5_THAPS</name>
<feature type="compositionally biased region" description="Basic and acidic residues" evidence="1">
    <location>
        <begin position="945"/>
        <end position="964"/>
    </location>
</feature>
<dbReference type="InParanoid" id="B8C8P5"/>
<feature type="compositionally biased region" description="Polar residues" evidence="1">
    <location>
        <begin position="826"/>
        <end position="835"/>
    </location>
</feature>
<dbReference type="RefSeq" id="XP_002292349.1">
    <property type="nucleotide sequence ID" value="XM_002292313.1"/>
</dbReference>
<feature type="compositionally biased region" description="Basic and acidic residues" evidence="1">
    <location>
        <begin position="1128"/>
        <end position="1145"/>
    </location>
</feature>